<keyword evidence="13" id="KW-1185">Reference proteome</keyword>
<dbReference type="EMBL" id="JACRSP010000002">
    <property type="protein sequence ID" value="MBC8536284.1"/>
    <property type="molecule type" value="Genomic_DNA"/>
</dbReference>
<evidence type="ECO:0000256" key="5">
    <source>
        <dbReference type="ARBA" id="ARBA00023157"/>
    </source>
</evidence>
<evidence type="ECO:0000313" key="13">
    <source>
        <dbReference type="Proteomes" id="UP000620366"/>
    </source>
</evidence>
<keyword evidence="5 10" id="KW-1015">Disulfide bond</keyword>
<evidence type="ECO:0000256" key="3">
    <source>
        <dbReference type="ARBA" id="ARBA00022448"/>
    </source>
</evidence>
<accession>A0A926HTW7</accession>
<dbReference type="InterPro" id="IPR017937">
    <property type="entry name" value="Thioredoxin_CS"/>
</dbReference>
<comment type="similarity">
    <text evidence="1 8">Belongs to the thioredoxin family.</text>
</comment>
<evidence type="ECO:0000256" key="8">
    <source>
        <dbReference type="PIRNR" id="PIRNR000077"/>
    </source>
</evidence>
<evidence type="ECO:0000256" key="6">
    <source>
        <dbReference type="ARBA" id="ARBA00023284"/>
    </source>
</evidence>
<sequence length="104" mass="11438">MAVLHFDENSFESEVMKSDVPVVVDFWATWCGPCQMIAPVIEQLEADSAGKYKVGKVDIDKQGELAARYGVMSIPTIVLFENGEPKKKAVGFQTMDQLKATLGI</sequence>
<dbReference type="CDD" id="cd02947">
    <property type="entry name" value="TRX_family"/>
    <property type="match status" value="1"/>
</dbReference>
<dbReference type="InterPro" id="IPR036249">
    <property type="entry name" value="Thioredoxin-like_sf"/>
</dbReference>
<evidence type="ECO:0000259" key="11">
    <source>
        <dbReference type="PROSITE" id="PS51352"/>
    </source>
</evidence>
<dbReference type="GO" id="GO:0005829">
    <property type="term" value="C:cytosol"/>
    <property type="evidence" value="ECO:0007669"/>
    <property type="project" value="TreeGrafter"/>
</dbReference>
<dbReference type="PRINTS" id="PR00421">
    <property type="entry name" value="THIOREDOXIN"/>
</dbReference>
<dbReference type="SUPFAM" id="SSF52833">
    <property type="entry name" value="Thioredoxin-like"/>
    <property type="match status" value="1"/>
</dbReference>
<dbReference type="RefSeq" id="WP_249300042.1">
    <property type="nucleotide sequence ID" value="NZ_JACRSP010000002.1"/>
</dbReference>
<evidence type="ECO:0000256" key="1">
    <source>
        <dbReference type="ARBA" id="ARBA00008987"/>
    </source>
</evidence>
<dbReference type="GO" id="GO:0045454">
    <property type="term" value="P:cell redox homeostasis"/>
    <property type="evidence" value="ECO:0007669"/>
    <property type="project" value="TreeGrafter"/>
</dbReference>
<evidence type="ECO:0000256" key="4">
    <source>
        <dbReference type="ARBA" id="ARBA00022982"/>
    </source>
</evidence>
<dbReference type="PANTHER" id="PTHR45663:SF11">
    <property type="entry name" value="GEO12009P1"/>
    <property type="match status" value="1"/>
</dbReference>
<name>A0A926HTW7_9FIRM</name>
<keyword evidence="6 10" id="KW-0676">Redox-active center</keyword>
<dbReference type="GO" id="GO:0015035">
    <property type="term" value="F:protein-disulfide reductase activity"/>
    <property type="evidence" value="ECO:0007669"/>
    <property type="project" value="UniProtKB-UniRule"/>
</dbReference>
<evidence type="ECO:0000256" key="10">
    <source>
        <dbReference type="PIRSR" id="PIRSR000077-4"/>
    </source>
</evidence>
<dbReference type="NCBIfam" id="TIGR01068">
    <property type="entry name" value="thioredoxin"/>
    <property type="match status" value="1"/>
</dbReference>
<keyword evidence="4" id="KW-0249">Electron transport</keyword>
<dbReference type="Gene3D" id="3.40.30.10">
    <property type="entry name" value="Glutaredoxin"/>
    <property type="match status" value="1"/>
</dbReference>
<dbReference type="FunFam" id="3.40.30.10:FF:000001">
    <property type="entry name" value="Thioredoxin"/>
    <property type="match status" value="1"/>
</dbReference>
<feature type="site" description="Deprotonates C-terminal active site Cys" evidence="9">
    <location>
        <position position="25"/>
    </location>
</feature>
<evidence type="ECO:0000313" key="12">
    <source>
        <dbReference type="EMBL" id="MBC8536284.1"/>
    </source>
</evidence>
<organism evidence="12 13">
    <name type="scientific">Feifania hominis</name>
    <dbReference type="NCBI Taxonomy" id="2763660"/>
    <lineage>
        <taxon>Bacteria</taxon>
        <taxon>Bacillati</taxon>
        <taxon>Bacillota</taxon>
        <taxon>Clostridia</taxon>
        <taxon>Eubacteriales</taxon>
        <taxon>Feifaniaceae</taxon>
        <taxon>Feifania</taxon>
    </lineage>
</organism>
<dbReference type="Pfam" id="PF00085">
    <property type="entry name" value="Thioredoxin"/>
    <property type="match status" value="1"/>
</dbReference>
<feature type="site" description="Contributes to redox potential value" evidence="9">
    <location>
        <position position="33"/>
    </location>
</feature>
<feature type="active site" description="Nucleophile" evidence="9">
    <location>
        <position position="34"/>
    </location>
</feature>
<dbReference type="PROSITE" id="PS51352">
    <property type="entry name" value="THIOREDOXIN_2"/>
    <property type="match status" value="1"/>
</dbReference>
<dbReference type="InterPro" id="IPR013766">
    <property type="entry name" value="Thioredoxin_domain"/>
</dbReference>
<feature type="domain" description="Thioredoxin" evidence="11">
    <location>
        <begin position="1"/>
        <end position="104"/>
    </location>
</feature>
<dbReference type="PROSITE" id="PS00194">
    <property type="entry name" value="THIOREDOXIN_1"/>
    <property type="match status" value="1"/>
</dbReference>
<keyword evidence="3" id="KW-0813">Transport</keyword>
<feature type="site" description="Contributes to redox potential value" evidence="9">
    <location>
        <position position="32"/>
    </location>
</feature>
<dbReference type="PANTHER" id="PTHR45663">
    <property type="entry name" value="GEO12009P1"/>
    <property type="match status" value="1"/>
</dbReference>
<reference evidence="12" key="1">
    <citation type="submission" date="2020-08" db="EMBL/GenBank/DDBJ databases">
        <title>Genome public.</title>
        <authorList>
            <person name="Liu C."/>
            <person name="Sun Q."/>
        </authorList>
    </citation>
    <scope>NUCLEOTIDE SEQUENCE</scope>
    <source>
        <strain evidence="12">BX7</strain>
    </source>
</reference>
<evidence type="ECO:0000256" key="7">
    <source>
        <dbReference type="NCBIfam" id="TIGR01068"/>
    </source>
</evidence>
<dbReference type="InterPro" id="IPR005746">
    <property type="entry name" value="Thioredoxin"/>
</dbReference>
<dbReference type="Proteomes" id="UP000620366">
    <property type="component" value="Unassembled WGS sequence"/>
</dbReference>
<protein>
    <recommendedName>
        <fullName evidence="2 7">Thioredoxin</fullName>
    </recommendedName>
</protein>
<feature type="active site" description="Nucleophile" evidence="9">
    <location>
        <position position="31"/>
    </location>
</feature>
<proteinExistence type="inferred from homology"/>
<gene>
    <name evidence="12" type="primary">trxA</name>
    <name evidence="12" type="ORF">H8695_06200</name>
</gene>
<comment type="caution">
    <text evidence="12">The sequence shown here is derived from an EMBL/GenBank/DDBJ whole genome shotgun (WGS) entry which is preliminary data.</text>
</comment>
<dbReference type="PIRSF" id="PIRSF000077">
    <property type="entry name" value="Thioredoxin"/>
    <property type="match status" value="1"/>
</dbReference>
<evidence type="ECO:0000256" key="9">
    <source>
        <dbReference type="PIRSR" id="PIRSR000077-1"/>
    </source>
</evidence>
<evidence type="ECO:0000256" key="2">
    <source>
        <dbReference type="ARBA" id="ARBA00020570"/>
    </source>
</evidence>
<feature type="disulfide bond" description="Redox-active" evidence="10">
    <location>
        <begin position="31"/>
        <end position="34"/>
    </location>
</feature>
<dbReference type="AlphaFoldDB" id="A0A926HTW7"/>